<organism evidence="2">
    <name type="scientific">hydrothermal vent metagenome</name>
    <dbReference type="NCBI Taxonomy" id="652676"/>
    <lineage>
        <taxon>unclassified sequences</taxon>
        <taxon>metagenomes</taxon>
        <taxon>ecological metagenomes</taxon>
    </lineage>
</organism>
<evidence type="ECO:0008006" key="3">
    <source>
        <dbReference type="Google" id="ProtNLM"/>
    </source>
</evidence>
<accession>A0A1W1D210</accession>
<name>A0A1W1D210_9ZZZZ</name>
<sequence length="142" mass="15752">MEVTQMLATHSLLINTFLGFLVGGFIVPFITAKNPLGFRKASFIYTMTFQAIITMIAFAGIVAVFTGDLGWSITTIIMMGLWAIMMYIEIQKHKAIKVANLQNEETFRVLKSAFLKISALQILLIVVMMGLMLLKAEGTISI</sequence>
<feature type="transmembrane region" description="Helical" evidence="1">
    <location>
        <begin position="113"/>
        <end position="134"/>
    </location>
</feature>
<reference evidence="2" key="1">
    <citation type="submission" date="2016-10" db="EMBL/GenBank/DDBJ databases">
        <authorList>
            <person name="de Groot N.N."/>
        </authorList>
    </citation>
    <scope>NUCLEOTIDE SEQUENCE</scope>
</reference>
<keyword evidence="1" id="KW-1133">Transmembrane helix</keyword>
<keyword evidence="1" id="KW-0472">Membrane</keyword>
<feature type="transmembrane region" description="Helical" evidence="1">
    <location>
        <begin position="71"/>
        <end position="88"/>
    </location>
</feature>
<proteinExistence type="predicted"/>
<feature type="transmembrane region" description="Helical" evidence="1">
    <location>
        <begin position="12"/>
        <end position="31"/>
    </location>
</feature>
<feature type="transmembrane region" description="Helical" evidence="1">
    <location>
        <begin position="43"/>
        <end position="65"/>
    </location>
</feature>
<keyword evidence="1" id="KW-0812">Transmembrane</keyword>
<dbReference type="AlphaFoldDB" id="A0A1W1D210"/>
<protein>
    <recommendedName>
        <fullName evidence="3">DUF4149 domain-containing protein</fullName>
    </recommendedName>
</protein>
<dbReference type="EMBL" id="FPHM01000327">
    <property type="protein sequence ID" value="SFV71901.1"/>
    <property type="molecule type" value="Genomic_DNA"/>
</dbReference>
<evidence type="ECO:0000256" key="1">
    <source>
        <dbReference type="SAM" id="Phobius"/>
    </source>
</evidence>
<gene>
    <name evidence="2" type="ORF">MNB_SV-13-1239</name>
</gene>
<evidence type="ECO:0000313" key="2">
    <source>
        <dbReference type="EMBL" id="SFV71901.1"/>
    </source>
</evidence>